<dbReference type="CDD" id="cd06261">
    <property type="entry name" value="TM_PBP2"/>
    <property type="match status" value="1"/>
</dbReference>
<dbReference type="PANTHER" id="PTHR32243">
    <property type="entry name" value="MALTOSE TRANSPORT SYSTEM PERMEASE-RELATED"/>
    <property type="match status" value="1"/>
</dbReference>
<reference evidence="11 12" key="1">
    <citation type="submission" date="2019-02" db="EMBL/GenBank/DDBJ databases">
        <title>Paenibacillus sp. nov., isolated from surface-sterilized tissue of Thalictrum simplex L.</title>
        <authorList>
            <person name="Tuo L."/>
        </authorList>
    </citation>
    <scope>NUCLEOTIDE SEQUENCE [LARGE SCALE GENOMIC DNA]</scope>
    <source>
        <strain evidence="11 12">N2SHLJ1</strain>
    </source>
</reference>
<keyword evidence="5" id="KW-0762">Sugar transport</keyword>
<evidence type="ECO:0000256" key="3">
    <source>
        <dbReference type="ARBA" id="ARBA00022448"/>
    </source>
</evidence>
<dbReference type="OrthoDB" id="9794684at2"/>
<proteinExistence type="inferred from homology"/>
<feature type="domain" description="ABC transmembrane type-1" evidence="10">
    <location>
        <begin position="73"/>
        <end position="265"/>
    </location>
</feature>
<dbReference type="Proteomes" id="UP000293142">
    <property type="component" value="Unassembled WGS sequence"/>
</dbReference>
<feature type="transmembrane region" description="Helical" evidence="9">
    <location>
        <begin position="189"/>
        <end position="210"/>
    </location>
</feature>
<evidence type="ECO:0000256" key="2">
    <source>
        <dbReference type="ARBA" id="ARBA00009047"/>
    </source>
</evidence>
<dbReference type="PROSITE" id="PS50928">
    <property type="entry name" value="ABC_TM1"/>
    <property type="match status" value="1"/>
</dbReference>
<evidence type="ECO:0000256" key="6">
    <source>
        <dbReference type="ARBA" id="ARBA00022692"/>
    </source>
</evidence>
<dbReference type="GO" id="GO:0055085">
    <property type="term" value="P:transmembrane transport"/>
    <property type="evidence" value="ECO:0007669"/>
    <property type="project" value="InterPro"/>
</dbReference>
<dbReference type="SUPFAM" id="SSF161098">
    <property type="entry name" value="MetI-like"/>
    <property type="match status" value="1"/>
</dbReference>
<evidence type="ECO:0000259" key="10">
    <source>
        <dbReference type="PROSITE" id="PS50928"/>
    </source>
</evidence>
<comment type="caution">
    <text evidence="11">The sequence shown here is derived from an EMBL/GenBank/DDBJ whole genome shotgun (WGS) entry which is preliminary data.</text>
</comment>
<evidence type="ECO:0000313" key="12">
    <source>
        <dbReference type="Proteomes" id="UP000293142"/>
    </source>
</evidence>
<keyword evidence="12" id="KW-1185">Reference proteome</keyword>
<evidence type="ECO:0000256" key="1">
    <source>
        <dbReference type="ARBA" id="ARBA00004651"/>
    </source>
</evidence>
<keyword evidence="6 9" id="KW-0812">Transmembrane</keyword>
<dbReference type="AlphaFoldDB" id="A0A4Q9DR43"/>
<feature type="transmembrane region" description="Helical" evidence="9">
    <location>
        <begin position="77"/>
        <end position="96"/>
    </location>
</feature>
<dbReference type="EMBL" id="SIRE01000008">
    <property type="protein sequence ID" value="TBL79084.1"/>
    <property type="molecule type" value="Genomic_DNA"/>
</dbReference>
<dbReference type="GO" id="GO:0005886">
    <property type="term" value="C:plasma membrane"/>
    <property type="evidence" value="ECO:0007669"/>
    <property type="project" value="UniProtKB-SubCell"/>
</dbReference>
<feature type="transmembrane region" description="Helical" evidence="9">
    <location>
        <begin position="141"/>
        <end position="160"/>
    </location>
</feature>
<keyword evidence="7 9" id="KW-1133">Transmembrane helix</keyword>
<evidence type="ECO:0000256" key="4">
    <source>
        <dbReference type="ARBA" id="ARBA00022475"/>
    </source>
</evidence>
<accession>A0A4Q9DR43</accession>
<comment type="subcellular location">
    <subcellularLocation>
        <location evidence="1 9">Cell membrane</location>
        <topology evidence="1 9">Multi-pass membrane protein</topology>
    </subcellularLocation>
</comment>
<keyword evidence="4" id="KW-1003">Cell membrane</keyword>
<dbReference type="InterPro" id="IPR035906">
    <property type="entry name" value="MetI-like_sf"/>
</dbReference>
<keyword evidence="3 9" id="KW-0813">Transport</keyword>
<comment type="similarity">
    <text evidence="2">Belongs to the binding-protein-dependent transport system permease family. MalFG subfamily.</text>
</comment>
<dbReference type="Gene3D" id="1.10.3720.10">
    <property type="entry name" value="MetI-like"/>
    <property type="match status" value="1"/>
</dbReference>
<keyword evidence="8 9" id="KW-0472">Membrane</keyword>
<gene>
    <name evidence="11" type="ORF">EYB31_12750</name>
</gene>
<dbReference type="InterPro" id="IPR000515">
    <property type="entry name" value="MetI-like"/>
</dbReference>
<feature type="transmembrane region" description="Helical" evidence="9">
    <location>
        <begin position="108"/>
        <end position="129"/>
    </location>
</feature>
<name>A0A4Q9DR43_9BACL</name>
<dbReference type="PANTHER" id="PTHR32243:SF50">
    <property type="entry name" value="MALTOSE_MALTODEXTRIN TRANSPORT SYSTEM PERMEASE PROTEIN MALG"/>
    <property type="match status" value="1"/>
</dbReference>
<evidence type="ECO:0000313" key="11">
    <source>
        <dbReference type="EMBL" id="TBL79084.1"/>
    </source>
</evidence>
<dbReference type="Pfam" id="PF00528">
    <property type="entry name" value="BPD_transp_1"/>
    <property type="match status" value="1"/>
</dbReference>
<feature type="transmembrane region" description="Helical" evidence="9">
    <location>
        <begin position="12"/>
        <end position="33"/>
    </location>
</feature>
<evidence type="ECO:0000256" key="5">
    <source>
        <dbReference type="ARBA" id="ARBA00022597"/>
    </source>
</evidence>
<protein>
    <submittedName>
        <fullName evidence="11">Carbohydrate ABC transporter permease</fullName>
    </submittedName>
</protein>
<dbReference type="RefSeq" id="WP_131013720.1">
    <property type="nucleotide sequence ID" value="NZ_SIRE01000008.1"/>
</dbReference>
<sequence length="280" mass="31218">MSKIWKYRLSNLGIYIGYALIFAFFAFPIFWVFSLSLKSVQEMFQTPPLWFSKHPHFENYTFVIKNMSILQYLGNSFRIVACTVVLTLLIALPAAYGLSRFKFRMKKYTLLAILIFQMISPVIIAVPLYRLFVELGMINSFAGLVAVYVAIEIPFATWFLKGYLDTLPHELDEAAIVDGCSRLATLRKVLLPVAMPGIASITILIAVASWSQFVLPFILLDDKSVFPLSLGLVQLKNSSDAVTTHYVAAASSLGILPVIVLFVLMQRFIVGALTNGAVKG</sequence>
<organism evidence="11 12">
    <name type="scientific">Paenibacillus thalictri</name>
    <dbReference type="NCBI Taxonomy" id="2527873"/>
    <lineage>
        <taxon>Bacteria</taxon>
        <taxon>Bacillati</taxon>
        <taxon>Bacillota</taxon>
        <taxon>Bacilli</taxon>
        <taxon>Bacillales</taxon>
        <taxon>Paenibacillaceae</taxon>
        <taxon>Paenibacillus</taxon>
    </lineage>
</organism>
<dbReference type="InterPro" id="IPR050901">
    <property type="entry name" value="BP-dep_ABC_trans_perm"/>
</dbReference>
<evidence type="ECO:0000256" key="8">
    <source>
        <dbReference type="ARBA" id="ARBA00023136"/>
    </source>
</evidence>
<feature type="transmembrane region" description="Helical" evidence="9">
    <location>
        <begin position="246"/>
        <end position="265"/>
    </location>
</feature>
<evidence type="ECO:0000256" key="9">
    <source>
        <dbReference type="RuleBase" id="RU363032"/>
    </source>
</evidence>
<evidence type="ECO:0000256" key="7">
    <source>
        <dbReference type="ARBA" id="ARBA00022989"/>
    </source>
</evidence>